<feature type="domain" description="Nucleolar complex-associated protein 3 N-terminal" evidence="9">
    <location>
        <begin position="201"/>
        <end position="293"/>
    </location>
</feature>
<feature type="compositionally biased region" description="Polar residues" evidence="7">
    <location>
        <begin position="78"/>
        <end position="88"/>
    </location>
</feature>
<dbReference type="InterPro" id="IPR011501">
    <property type="entry name" value="Noc3_N"/>
</dbReference>
<evidence type="ECO:0000259" key="8">
    <source>
        <dbReference type="Pfam" id="PF03914"/>
    </source>
</evidence>
<keyword evidence="3 6" id="KW-0175">Coiled coil</keyword>
<dbReference type="PANTHER" id="PTHR14428">
    <property type="entry name" value="NUCLEOLAR COMPLEX PROTEIN 3"/>
    <property type="match status" value="1"/>
</dbReference>
<dbReference type="PANTHER" id="PTHR14428:SF5">
    <property type="entry name" value="NUCLEOLAR COMPLEX PROTEIN 3 HOMOLOG"/>
    <property type="match status" value="1"/>
</dbReference>
<comment type="similarity">
    <text evidence="2 5">Belongs to the CBF/MAK21 family.</text>
</comment>
<name>A0A1B6C2B6_9HEMI</name>
<dbReference type="AlphaFoldDB" id="A0A1B6C2B6"/>
<dbReference type="InterPro" id="IPR016024">
    <property type="entry name" value="ARM-type_fold"/>
</dbReference>
<accession>A0A1B6C2B6</accession>
<dbReference type="InterPro" id="IPR016903">
    <property type="entry name" value="Nucleolar_cplx-assoc_3"/>
</dbReference>
<evidence type="ECO:0000313" key="11">
    <source>
        <dbReference type="EMBL" id="JAS22549.1"/>
    </source>
</evidence>
<dbReference type="Pfam" id="PF03914">
    <property type="entry name" value="CBF"/>
    <property type="match status" value="1"/>
</dbReference>
<organism evidence="10">
    <name type="scientific">Clastoptera arizonana</name>
    <name type="common">Arizona spittle bug</name>
    <dbReference type="NCBI Taxonomy" id="38151"/>
    <lineage>
        <taxon>Eukaryota</taxon>
        <taxon>Metazoa</taxon>
        <taxon>Ecdysozoa</taxon>
        <taxon>Arthropoda</taxon>
        <taxon>Hexapoda</taxon>
        <taxon>Insecta</taxon>
        <taxon>Pterygota</taxon>
        <taxon>Neoptera</taxon>
        <taxon>Paraneoptera</taxon>
        <taxon>Hemiptera</taxon>
        <taxon>Auchenorrhyncha</taxon>
        <taxon>Cercopoidea</taxon>
        <taxon>Clastopteridae</taxon>
        <taxon>Clastoptera</taxon>
    </lineage>
</organism>
<comment type="subcellular location">
    <subcellularLocation>
        <location evidence="1 5">Nucleus</location>
        <location evidence="1 5">Nucleolus</location>
    </subcellularLocation>
</comment>
<dbReference type="GO" id="GO:0003682">
    <property type="term" value="F:chromatin binding"/>
    <property type="evidence" value="ECO:0007669"/>
    <property type="project" value="TreeGrafter"/>
</dbReference>
<dbReference type="Pfam" id="PF07540">
    <property type="entry name" value="NOC3p"/>
    <property type="match status" value="1"/>
</dbReference>
<evidence type="ECO:0000256" key="7">
    <source>
        <dbReference type="SAM" id="MobiDB-lite"/>
    </source>
</evidence>
<feature type="compositionally biased region" description="Basic residues" evidence="7">
    <location>
        <begin position="21"/>
        <end position="44"/>
    </location>
</feature>
<feature type="region of interest" description="Disordered" evidence="7">
    <location>
        <begin position="78"/>
        <end position="105"/>
    </location>
</feature>
<dbReference type="EMBL" id="GEDC01029637">
    <property type="protein sequence ID" value="JAS07661.1"/>
    <property type="molecule type" value="Transcribed_RNA"/>
</dbReference>
<evidence type="ECO:0000259" key="9">
    <source>
        <dbReference type="Pfam" id="PF07540"/>
    </source>
</evidence>
<evidence type="ECO:0000256" key="3">
    <source>
        <dbReference type="ARBA" id="ARBA00023054"/>
    </source>
</evidence>
<evidence type="ECO:0000313" key="10">
    <source>
        <dbReference type="EMBL" id="JAS07661.1"/>
    </source>
</evidence>
<dbReference type="GO" id="GO:0006270">
    <property type="term" value="P:DNA replication initiation"/>
    <property type="evidence" value="ECO:0007669"/>
    <property type="project" value="TreeGrafter"/>
</dbReference>
<reference evidence="10" key="1">
    <citation type="submission" date="2015-12" db="EMBL/GenBank/DDBJ databases">
        <title>De novo transcriptome assembly of four potential Pierce s Disease insect vectors from Arizona vineyards.</title>
        <authorList>
            <person name="Tassone E.E."/>
        </authorList>
    </citation>
    <scope>NUCLEOTIDE SEQUENCE</scope>
</reference>
<feature type="domain" description="CCAAT-binding factor" evidence="8">
    <location>
        <begin position="539"/>
        <end position="692"/>
    </location>
</feature>
<dbReference type="InterPro" id="IPR005612">
    <property type="entry name" value="CCAAT-binding_factor"/>
</dbReference>
<feature type="coiled-coil region" evidence="6">
    <location>
        <begin position="437"/>
        <end position="471"/>
    </location>
</feature>
<evidence type="ECO:0000256" key="4">
    <source>
        <dbReference type="ARBA" id="ARBA00023242"/>
    </source>
</evidence>
<feature type="region of interest" description="Disordered" evidence="7">
    <location>
        <begin position="1"/>
        <end position="59"/>
    </location>
</feature>
<dbReference type="SUPFAM" id="SSF48371">
    <property type="entry name" value="ARM repeat"/>
    <property type="match status" value="1"/>
</dbReference>
<dbReference type="EMBL" id="GEDC01014749">
    <property type="protein sequence ID" value="JAS22549.1"/>
    <property type="molecule type" value="Transcribed_RNA"/>
</dbReference>
<evidence type="ECO:0000256" key="5">
    <source>
        <dbReference type="PIRNR" id="PIRNR028977"/>
    </source>
</evidence>
<proteinExistence type="inferred from homology"/>
<evidence type="ECO:0000256" key="2">
    <source>
        <dbReference type="ARBA" id="ARBA00007797"/>
    </source>
</evidence>
<evidence type="ECO:0000256" key="1">
    <source>
        <dbReference type="ARBA" id="ARBA00004604"/>
    </source>
</evidence>
<gene>
    <name evidence="11" type="ORF">g.27526</name>
    <name evidence="10" type="ORF">g.27531</name>
</gene>
<dbReference type="GO" id="GO:0005730">
    <property type="term" value="C:nucleolus"/>
    <property type="evidence" value="ECO:0007669"/>
    <property type="project" value="UniProtKB-SubCell"/>
</dbReference>
<protein>
    <recommendedName>
        <fullName evidence="5">Nucleolar complex protein 3 homolog</fullName>
        <shortName evidence="5">NOC3 protein homolog</shortName>
    </recommendedName>
</protein>
<keyword evidence="4" id="KW-0539">Nucleus</keyword>
<sequence length="799" mass="91866">MKKPKVSKLKRSTIKQNKLVRQGKIKKKTSKSTKKHKPKHPNKNHVKDQSKNDNGDSLFKMTNSDNLDFLRKAVSDGTLLSNGNTYNDTRPAKKQYSKPDDNENIEGDYEKEYFTTVSDKKTVRHLLPLKTSKGLIRRTLEEDIKEEEEIPDQNLEDEEMNESEDDFQIDTTDTNIQENNLDKPISTAEIIALREQTLSQYKLRIGVLSSGLLEDPQNKVKNIALLLEMLNEYRPELQYTVKKLVALSLTEVFKDILPSYQIKHQDNPSVKLKKDTKHLQDYEKSLLKGYRLFLTKLEKFAKVLYKKKGDTIKKSEPVLRLGELSLKCLGELLVTHQYFNYSVNLVQLLTPYLDHSSPAVRKIVYDTVVSVFKSDKKGEITLTIVRRINHLVKARSHTVHNEVVAVMLALRIKDVNLDREKELELKQKKFMTYKQKLLRMSKRERKRSKKLEELEKELLETKAEENKQSKQKYLTEVMKVLFTIYFRILKKAPSSKVLSTALEGVAKFAHCINLEFYQDMVNVLDGLMATGTLKYREQLHCVETVFAILSGHGDALNIDPLRFYTHLYRNLYCVQAGKSHDDIQIVLRILETVLVQRHKRITLQRLLAFTKRISIISSQVLHNGSLGCLGLIKRVMQLGKTVDQLLDVDTSVGQGIYNPELDEPEHCNASSTALWELTALQRHYHPTVRMFAQHIAMNAPVNGKHTLPAEIAKMNGIELFKEFDPSNVVFKPSVTTPSTIVMDAKIRPPPVRCNDPCLAYLEDKIVNTKMNTSFKCLYKKSSISSVVKSKKKKMKHKTT</sequence>
<feature type="compositionally biased region" description="Basic and acidic residues" evidence="7">
    <location>
        <begin position="45"/>
        <end position="54"/>
    </location>
</feature>
<dbReference type="PIRSF" id="PIRSF028977">
    <property type="entry name" value="Nucleolar_complex_p3"/>
    <property type="match status" value="1"/>
</dbReference>
<evidence type="ECO:0000256" key="6">
    <source>
        <dbReference type="SAM" id="Coils"/>
    </source>
</evidence>
<feature type="compositionally biased region" description="Basic residues" evidence="7">
    <location>
        <begin position="1"/>
        <end position="13"/>
    </location>
</feature>